<protein>
    <submittedName>
        <fullName evidence="9">DedA family protein</fullName>
    </submittedName>
</protein>
<name>A0ABW5XJE9_9MICO</name>
<reference evidence="10" key="1">
    <citation type="journal article" date="2019" name="Int. J. Syst. Evol. Microbiol.">
        <title>The Global Catalogue of Microorganisms (GCM) 10K type strain sequencing project: providing services to taxonomists for standard genome sequencing and annotation.</title>
        <authorList>
            <consortium name="The Broad Institute Genomics Platform"/>
            <consortium name="The Broad Institute Genome Sequencing Center for Infectious Disease"/>
            <person name="Wu L."/>
            <person name="Ma J."/>
        </authorList>
    </citation>
    <scope>NUCLEOTIDE SEQUENCE [LARGE SCALE GENOMIC DNA]</scope>
    <source>
        <strain evidence="10">KCTC 33576</strain>
    </source>
</reference>
<evidence type="ECO:0000256" key="3">
    <source>
        <dbReference type="ARBA" id="ARBA00022475"/>
    </source>
</evidence>
<comment type="caution">
    <text evidence="9">The sequence shown here is derived from an EMBL/GenBank/DDBJ whole genome shotgun (WGS) entry which is preliminary data.</text>
</comment>
<feature type="transmembrane region" description="Helical" evidence="7">
    <location>
        <begin position="147"/>
        <end position="172"/>
    </location>
</feature>
<comment type="subcellular location">
    <subcellularLocation>
        <location evidence="1">Cell membrane</location>
        <topology evidence="1">Multi-pass membrane protein</topology>
    </subcellularLocation>
</comment>
<sequence>MWEWLSAANDALLSFATSFEGTPWLFVVMWLFIALDGICPIFPSESLVIGVVALSVSVGQPNIWIVFAVAIAGAICGDLTAYSIGRALGRRHYAVFERPRVAKVIEWAQRMVARRPAPVIISARYIPVGRVVVNFTAGKMRFPRRAFGILVTIAAVTWSAYSSMIGIGAGHWLEGHPLIAVVAGVAGGVLLGMIVDRVIRWYLDFNQKKGRELSEGLEQLDAVTGKQPAIRTEIREQYHRSE</sequence>
<keyword evidence="3" id="KW-1003">Cell membrane</keyword>
<dbReference type="PANTHER" id="PTHR42709">
    <property type="entry name" value="ALKALINE PHOSPHATASE LIKE PROTEIN"/>
    <property type="match status" value="1"/>
</dbReference>
<dbReference type="PANTHER" id="PTHR42709:SF6">
    <property type="entry name" value="UNDECAPRENYL PHOSPHATE TRANSPORTER A"/>
    <property type="match status" value="1"/>
</dbReference>
<feature type="transmembrane region" description="Helical" evidence="7">
    <location>
        <begin position="63"/>
        <end position="84"/>
    </location>
</feature>
<feature type="domain" description="VTT" evidence="8">
    <location>
        <begin position="42"/>
        <end position="166"/>
    </location>
</feature>
<keyword evidence="6 7" id="KW-0472">Membrane</keyword>
<accession>A0ABW5XJE9</accession>
<keyword evidence="5 7" id="KW-1133">Transmembrane helix</keyword>
<evidence type="ECO:0000259" key="8">
    <source>
        <dbReference type="Pfam" id="PF09335"/>
    </source>
</evidence>
<keyword evidence="10" id="KW-1185">Reference proteome</keyword>
<dbReference type="InterPro" id="IPR032816">
    <property type="entry name" value="VTT_dom"/>
</dbReference>
<dbReference type="RefSeq" id="WP_377467335.1">
    <property type="nucleotide sequence ID" value="NZ_JBHUOP010000005.1"/>
</dbReference>
<dbReference type="Pfam" id="PF09335">
    <property type="entry name" value="VTT_dom"/>
    <property type="match status" value="1"/>
</dbReference>
<organism evidence="9 10">
    <name type="scientific">Populibacterium corticicola</name>
    <dbReference type="NCBI Taxonomy" id="1812826"/>
    <lineage>
        <taxon>Bacteria</taxon>
        <taxon>Bacillati</taxon>
        <taxon>Actinomycetota</taxon>
        <taxon>Actinomycetes</taxon>
        <taxon>Micrococcales</taxon>
        <taxon>Jonesiaceae</taxon>
        <taxon>Populibacterium</taxon>
    </lineage>
</organism>
<evidence type="ECO:0000313" key="9">
    <source>
        <dbReference type="EMBL" id="MFD2841391.1"/>
    </source>
</evidence>
<evidence type="ECO:0000256" key="6">
    <source>
        <dbReference type="ARBA" id="ARBA00023136"/>
    </source>
</evidence>
<proteinExistence type="inferred from homology"/>
<keyword evidence="4 7" id="KW-0812">Transmembrane</keyword>
<evidence type="ECO:0000256" key="1">
    <source>
        <dbReference type="ARBA" id="ARBA00004651"/>
    </source>
</evidence>
<evidence type="ECO:0000313" key="10">
    <source>
        <dbReference type="Proteomes" id="UP001597391"/>
    </source>
</evidence>
<feature type="transmembrane region" description="Helical" evidence="7">
    <location>
        <begin position="178"/>
        <end position="199"/>
    </location>
</feature>
<comment type="similarity">
    <text evidence="2">Belongs to the DedA family.</text>
</comment>
<dbReference type="InterPro" id="IPR051311">
    <property type="entry name" value="DedA_domain"/>
</dbReference>
<evidence type="ECO:0000256" key="7">
    <source>
        <dbReference type="SAM" id="Phobius"/>
    </source>
</evidence>
<evidence type="ECO:0000256" key="2">
    <source>
        <dbReference type="ARBA" id="ARBA00010792"/>
    </source>
</evidence>
<evidence type="ECO:0000256" key="5">
    <source>
        <dbReference type="ARBA" id="ARBA00022989"/>
    </source>
</evidence>
<dbReference type="Proteomes" id="UP001597391">
    <property type="component" value="Unassembled WGS sequence"/>
</dbReference>
<dbReference type="EMBL" id="JBHUOP010000005">
    <property type="protein sequence ID" value="MFD2841391.1"/>
    <property type="molecule type" value="Genomic_DNA"/>
</dbReference>
<evidence type="ECO:0000256" key="4">
    <source>
        <dbReference type="ARBA" id="ARBA00022692"/>
    </source>
</evidence>
<gene>
    <name evidence="9" type="ORF">ACFSYH_12570</name>
</gene>